<dbReference type="Gene3D" id="3.90.850.10">
    <property type="entry name" value="Fumarylacetoacetase-like, C-terminal domain"/>
    <property type="match status" value="1"/>
</dbReference>
<dbReference type="PANTHER" id="PTHR43211">
    <property type="entry name" value="FUMARYLACETOACETATE HYDROLASE"/>
    <property type="match status" value="1"/>
</dbReference>
<feature type="domain" description="Fumarylacetoacetase N-terminal" evidence="2">
    <location>
        <begin position="1"/>
        <end position="77"/>
    </location>
</feature>
<evidence type="ECO:0000259" key="2">
    <source>
        <dbReference type="Pfam" id="PF18288"/>
    </source>
</evidence>
<accession>A0A2W5UQ54</accession>
<feature type="domain" description="Fumarylacetoacetase-like C-terminal" evidence="1">
    <location>
        <begin position="81"/>
        <end position="322"/>
    </location>
</feature>
<dbReference type="InterPro" id="IPR011234">
    <property type="entry name" value="Fumarylacetoacetase-like_C"/>
</dbReference>
<dbReference type="InterPro" id="IPR041072">
    <property type="entry name" value="FAA_hydro_N"/>
</dbReference>
<dbReference type="AlphaFoldDB" id="A0A2W5UQ54"/>
<dbReference type="Pfam" id="PF01557">
    <property type="entry name" value="FAA_hydrolase"/>
    <property type="match status" value="1"/>
</dbReference>
<evidence type="ECO:0000259" key="1">
    <source>
        <dbReference type="Pfam" id="PF01557"/>
    </source>
</evidence>
<dbReference type="PANTHER" id="PTHR43211:SF1">
    <property type="entry name" value="BLL6422 PROTEIN"/>
    <property type="match status" value="1"/>
</dbReference>
<dbReference type="InterPro" id="IPR036663">
    <property type="entry name" value="Fumarylacetoacetase_C_sf"/>
</dbReference>
<evidence type="ECO:0000313" key="3">
    <source>
        <dbReference type="EMBL" id="PZR05354.1"/>
    </source>
</evidence>
<organism evidence="3 4">
    <name type="scientific">Archangium gephyra</name>
    <dbReference type="NCBI Taxonomy" id="48"/>
    <lineage>
        <taxon>Bacteria</taxon>
        <taxon>Pseudomonadati</taxon>
        <taxon>Myxococcota</taxon>
        <taxon>Myxococcia</taxon>
        <taxon>Myxococcales</taxon>
        <taxon>Cystobacterineae</taxon>
        <taxon>Archangiaceae</taxon>
        <taxon>Archangium</taxon>
    </lineage>
</organism>
<comment type="caution">
    <text evidence="3">The sequence shown here is derived from an EMBL/GenBank/DDBJ whole genome shotgun (WGS) entry which is preliminary data.</text>
</comment>
<reference evidence="3 4" key="1">
    <citation type="submission" date="2017-08" db="EMBL/GenBank/DDBJ databases">
        <title>Infants hospitalized years apart are colonized by the same room-sourced microbial strains.</title>
        <authorList>
            <person name="Brooks B."/>
            <person name="Olm M.R."/>
            <person name="Firek B.A."/>
            <person name="Baker R."/>
            <person name="Thomas B.C."/>
            <person name="Morowitz M.J."/>
            <person name="Banfield J.F."/>
        </authorList>
    </citation>
    <scope>NUCLEOTIDE SEQUENCE [LARGE SCALE GENOMIC DNA]</scope>
    <source>
        <strain evidence="3">S2_003_000_R2_14</strain>
    </source>
</reference>
<proteinExistence type="predicted"/>
<dbReference type="SUPFAM" id="SSF56529">
    <property type="entry name" value="FAH"/>
    <property type="match status" value="1"/>
</dbReference>
<dbReference type="EMBL" id="QFQP01000045">
    <property type="protein sequence ID" value="PZR05354.1"/>
    <property type="molecule type" value="Genomic_DNA"/>
</dbReference>
<name>A0A2W5UQ54_9BACT</name>
<evidence type="ECO:0000313" key="4">
    <source>
        <dbReference type="Proteomes" id="UP000249061"/>
    </source>
</evidence>
<protein>
    <submittedName>
        <fullName evidence="3">2-keto-4-pentenoate hydratase</fullName>
    </submittedName>
</protein>
<gene>
    <name evidence="3" type="ORF">DI536_32285</name>
</gene>
<sequence length="327" mass="35547">MKLATLKNGTRDGSLLVVKKDLSAWASAAHIAPNLQTALDTWADAEPKLRALAAELEAGTVKSEPYDVTKLLAPLPRAYEWVDGSAYLNHVILVRKARKAEPPPTLKTDPLVYQGGSSEMLAPTADIVVRDEKFGPDFESEVAVVLGDTPMGTTAAEAGKYVRLLMLVNDVTLRNLIPDELAKGFGFFQGKPATAFSPVAVTPDEVGSAWKDGRLHLTLKTWLNGKLVGDTHAGPEMHFSFFDLMQHITKTRSFTAGTILGSGTVSNEERARGISCLAEIRMIETIDEGAPKTSFMKNGDRVEIEMKDEHGQSIFGRIDQRVRVTGS</sequence>
<dbReference type="GO" id="GO:0003824">
    <property type="term" value="F:catalytic activity"/>
    <property type="evidence" value="ECO:0007669"/>
    <property type="project" value="InterPro"/>
</dbReference>
<dbReference type="Proteomes" id="UP000249061">
    <property type="component" value="Unassembled WGS sequence"/>
</dbReference>
<dbReference type="Pfam" id="PF18288">
    <property type="entry name" value="FAA_hydro_N_2"/>
    <property type="match status" value="1"/>
</dbReference>